<keyword evidence="3" id="KW-1185">Reference proteome</keyword>
<gene>
    <name evidence="2" type="ORF">EYF80_032949</name>
</gene>
<sequence>MDSEEVNNTESINRWTLTVIRGQPAGLRQEVDQQSAAARQSAEQWQRLCCSLVSPQRSAVHSHCCAAGTEPGTSPSYGSEQRPLQDVWGTTGTGDRKTPRVLQTASESLAARRRAAAAQRDFKSLECVVSLKSVFSDPELDVT</sequence>
<comment type="caution">
    <text evidence="2">The sequence shown here is derived from an EMBL/GenBank/DDBJ whole genome shotgun (WGS) entry which is preliminary data.</text>
</comment>
<evidence type="ECO:0000313" key="2">
    <source>
        <dbReference type="EMBL" id="TNN56853.1"/>
    </source>
</evidence>
<feature type="region of interest" description="Disordered" evidence="1">
    <location>
        <begin position="70"/>
        <end position="99"/>
    </location>
</feature>
<dbReference type="EMBL" id="SRLO01000419">
    <property type="protein sequence ID" value="TNN56853.1"/>
    <property type="molecule type" value="Genomic_DNA"/>
</dbReference>
<organism evidence="2 3">
    <name type="scientific">Liparis tanakae</name>
    <name type="common">Tanaka's snailfish</name>
    <dbReference type="NCBI Taxonomy" id="230148"/>
    <lineage>
        <taxon>Eukaryota</taxon>
        <taxon>Metazoa</taxon>
        <taxon>Chordata</taxon>
        <taxon>Craniata</taxon>
        <taxon>Vertebrata</taxon>
        <taxon>Euteleostomi</taxon>
        <taxon>Actinopterygii</taxon>
        <taxon>Neopterygii</taxon>
        <taxon>Teleostei</taxon>
        <taxon>Neoteleostei</taxon>
        <taxon>Acanthomorphata</taxon>
        <taxon>Eupercaria</taxon>
        <taxon>Perciformes</taxon>
        <taxon>Cottioidei</taxon>
        <taxon>Cottales</taxon>
        <taxon>Liparidae</taxon>
        <taxon>Liparis</taxon>
    </lineage>
</organism>
<reference evidence="2 3" key="1">
    <citation type="submission" date="2019-03" db="EMBL/GenBank/DDBJ databases">
        <title>First draft genome of Liparis tanakae, snailfish: a comprehensive survey of snailfish specific genes.</title>
        <authorList>
            <person name="Kim W."/>
            <person name="Song I."/>
            <person name="Jeong J.-H."/>
            <person name="Kim D."/>
            <person name="Kim S."/>
            <person name="Ryu S."/>
            <person name="Song J.Y."/>
            <person name="Lee S.K."/>
        </authorList>
    </citation>
    <scope>NUCLEOTIDE SEQUENCE [LARGE SCALE GENOMIC DNA]</scope>
    <source>
        <tissue evidence="2">Muscle</tissue>
    </source>
</reference>
<accession>A0A4Z2GVS1</accession>
<dbReference type="AlphaFoldDB" id="A0A4Z2GVS1"/>
<dbReference type="Proteomes" id="UP000314294">
    <property type="component" value="Unassembled WGS sequence"/>
</dbReference>
<protein>
    <submittedName>
        <fullName evidence="2">Uncharacterized protein</fullName>
    </submittedName>
</protein>
<name>A0A4Z2GVS1_9TELE</name>
<evidence type="ECO:0000313" key="3">
    <source>
        <dbReference type="Proteomes" id="UP000314294"/>
    </source>
</evidence>
<evidence type="ECO:0000256" key="1">
    <source>
        <dbReference type="SAM" id="MobiDB-lite"/>
    </source>
</evidence>
<proteinExistence type="predicted"/>